<dbReference type="GO" id="GO:0016787">
    <property type="term" value="F:hydrolase activity"/>
    <property type="evidence" value="ECO:0007669"/>
    <property type="project" value="InterPro"/>
</dbReference>
<evidence type="ECO:0000313" key="3">
    <source>
        <dbReference type="Proteomes" id="UP001200544"/>
    </source>
</evidence>
<dbReference type="Pfam" id="PF00149">
    <property type="entry name" value="Metallophos"/>
    <property type="match status" value="1"/>
</dbReference>
<dbReference type="SUPFAM" id="SSF56300">
    <property type="entry name" value="Metallo-dependent phosphatases"/>
    <property type="match status" value="1"/>
</dbReference>
<dbReference type="Gene3D" id="3.60.21.10">
    <property type="match status" value="1"/>
</dbReference>
<protein>
    <submittedName>
        <fullName evidence="2">Metallophosphoesterase</fullName>
    </submittedName>
</protein>
<proteinExistence type="predicted"/>
<dbReference type="InterPro" id="IPR029052">
    <property type="entry name" value="Metallo-depent_PP-like"/>
</dbReference>
<dbReference type="RefSeq" id="WP_195288818.1">
    <property type="nucleotide sequence ID" value="NZ_BAABZI010000001.1"/>
</dbReference>
<accession>A0AAW4Z4W9</accession>
<feature type="domain" description="Calcineurin-like phosphoesterase" evidence="1">
    <location>
        <begin position="3"/>
        <end position="95"/>
    </location>
</feature>
<sequence length="208" mass="23939">MNKIYFTADLHFGHTNILKHQPNRLFAGENDSTKHDEWLLELWRNTVGKKDMIYILGDLTFLKSEGARLLLEKLPGRKYMVVGNHDGSIKAYRQYFMRFEDIIDLTVKPTLCPEIPENVMLTMCHYPMVTWNHKPYGSIMLHGHCHGKLDEYNASSPDLRFDVGIDGKLASKYGGFIPMEAIYAETMAKTGGLSTHQYAKQFYESAKR</sequence>
<name>A0AAW4Z4W9_BACT4</name>
<dbReference type="EMBL" id="JAHYQA010000001">
    <property type="protein sequence ID" value="MCE9235926.1"/>
    <property type="molecule type" value="Genomic_DNA"/>
</dbReference>
<reference evidence="2" key="1">
    <citation type="submission" date="2021-07" db="EMBL/GenBank/DDBJ databases">
        <title>Comparative genomics of Bacteroides fragilis group isolates reveals species-dependent resistance mechanisms and validates clinical tools for resistance prediction.</title>
        <authorList>
            <person name="Wallace M.J."/>
            <person name="Jean S."/>
            <person name="Wallace M.A."/>
            <person name="Carey-Ann B.D."/>
            <person name="Dantas G."/>
        </authorList>
    </citation>
    <scope>NUCLEOTIDE SEQUENCE</scope>
    <source>
        <strain evidence="2">BJH_160</strain>
    </source>
</reference>
<evidence type="ECO:0000259" key="1">
    <source>
        <dbReference type="Pfam" id="PF00149"/>
    </source>
</evidence>
<gene>
    <name evidence="2" type="ORF">K0H07_01960</name>
</gene>
<dbReference type="AlphaFoldDB" id="A0AAW4Z4W9"/>
<dbReference type="InterPro" id="IPR004843">
    <property type="entry name" value="Calcineurin-like_PHP"/>
</dbReference>
<organism evidence="2 3">
    <name type="scientific">Bacteroides thetaiotaomicron</name>
    <dbReference type="NCBI Taxonomy" id="818"/>
    <lineage>
        <taxon>Bacteria</taxon>
        <taxon>Pseudomonadati</taxon>
        <taxon>Bacteroidota</taxon>
        <taxon>Bacteroidia</taxon>
        <taxon>Bacteroidales</taxon>
        <taxon>Bacteroidaceae</taxon>
        <taxon>Bacteroides</taxon>
    </lineage>
</organism>
<dbReference type="Proteomes" id="UP001200544">
    <property type="component" value="Unassembled WGS sequence"/>
</dbReference>
<evidence type="ECO:0000313" key="2">
    <source>
        <dbReference type="EMBL" id="MCE9235926.1"/>
    </source>
</evidence>
<comment type="caution">
    <text evidence="2">The sequence shown here is derived from an EMBL/GenBank/DDBJ whole genome shotgun (WGS) entry which is preliminary data.</text>
</comment>